<evidence type="ECO:0000256" key="1">
    <source>
        <dbReference type="SAM" id="Phobius"/>
    </source>
</evidence>
<name>A0ABQ3I877_9BACT</name>
<keyword evidence="3" id="KW-1185">Reference proteome</keyword>
<comment type="caution">
    <text evidence="2">The sequence shown here is derived from an EMBL/GenBank/DDBJ whole genome shotgun (WGS) entry which is preliminary data.</text>
</comment>
<evidence type="ECO:0008006" key="4">
    <source>
        <dbReference type="Google" id="ProtNLM"/>
    </source>
</evidence>
<feature type="transmembrane region" description="Helical" evidence="1">
    <location>
        <begin position="14"/>
        <end position="35"/>
    </location>
</feature>
<proteinExistence type="predicted"/>
<keyword evidence="1" id="KW-1133">Transmembrane helix</keyword>
<reference evidence="3" key="1">
    <citation type="journal article" date="2019" name="Int. J. Syst. Evol. Microbiol.">
        <title>The Global Catalogue of Microorganisms (GCM) 10K type strain sequencing project: providing services to taxonomists for standard genome sequencing and annotation.</title>
        <authorList>
            <consortium name="The Broad Institute Genomics Platform"/>
            <consortium name="The Broad Institute Genome Sequencing Center for Infectious Disease"/>
            <person name="Wu L."/>
            <person name="Ma J."/>
        </authorList>
    </citation>
    <scope>NUCLEOTIDE SEQUENCE [LARGE SCALE GENOMIC DNA]</scope>
    <source>
        <strain evidence="3">CGMCC 1.15111</strain>
    </source>
</reference>
<evidence type="ECO:0000313" key="3">
    <source>
        <dbReference type="Proteomes" id="UP000658258"/>
    </source>
</evidence>
<keyword evidence="1" id="KW-0472">Membrane</keyword>
<organism evidence="2 3">
    <name type="scientific">Roseivirga thermotolerans</name>
    <dbReference type="NCBI Taxonomy" id="1758176"/>
    <lineage>
        <taxon>Bacteria</taxon>
        <taxon>Pseudomonadati</taxon>
        <taxon>Bacteroidota</taxon>
        <taxon>Cytophagia</taxon>
        <taxon>Cytophagales</taxon>
        <taxon>Roseivirgaceae</taxon>
        <taxon>Roseivirga</taxon>
    </lineage>
</organism>
<protein>
    <recommendedName>
        <fullName evidence="4">Cytochrome C oxidase Cbb3</fullName>
    </recommendedName>
</protein>
<gene>
    <name evidence="2" type="ORF">GCM10011340_13240</name>
</gene>
<evidence type="ECO:0000313" key="2">
    <source>
        <dbReference type="EMBL" id="GHE59882.1"/>
    </source>
</evidence>
<keyword evidence="1" id="KW-0812">Transmembrane</keyword>
<sequence length="67" mass="8085">MFKYYFEQVHNVEIWPIISLIIFFVFFLGLIAYVWKMRKDYVEHMQELPLADGAETEIESPKKSLQL</sequence>
<dbReference type="EMBL" id="BNAG01000002">
    <property type="protein sequence ID" value="GHE59882.1"/>
    <property type="molecule type" value="Genomic_DNA"/>
</dbReference>
<accession>A0ABQ3I877</accession>
<dbReference type="RefSeq" id="WP_189629445.1">
    <property type="nucleotide sequence ID" value="NZ_BNAG01000002.1"/>
</dbReference>
<dbReference type="Proteomes" id="UP000658258">
    <property type="component" value="Unassembled WGS sequence"/>
</dbReference>